<dbReference type="SUPFAM" id="SSF89372">
    <property type="entry name" value="Fucose-specific lectin"/>
    <property type="match status" value="1"/>
</dbReference>
<comment type="caution">
    <text evidence="1">The sequence shown here is derived from an EMBL/GenBank/DDBJ whole genome shotgun (WGS) entry which is preliminary data.</text>
</comment>
<protein>
    <submittedName>
        <fullName evidence="1">Uncharacterized protein</fullName>
    </submittedName>
</protein>
<dbReference type="AlphaFoldDB" id="A0A931G6B1"/>
<dbReference type="EMBL" id="JADQTO010000024">
    <property type="protein sequence ID" value="MBG0567059.1"/>
    <property type="molecule type" value="Genomic_DNA"/>
</dbReference>
<accession>A0A931G6B1</accession>
<organism evidence="1 2">
    <name type="scientific">Actinoplanes aureus</name>
    <dbReference type="NCBI Taxonomy" id="2792083"/>
    <lineage>
        <taxon>Bacteria</taxon>
        <taxon>Bacillati</taxon>
        <taxon>Actinomycetota</taxon>
        <taxon>Actinomycetes</taxon>
        <taxon>Micromonosporales</taxon>
        <taxon>Micromonosporaceae</taxon>
        <taxon>Actinoplanes</taxon>
    </lineage>
</organism>
<dbReference type="RefSeq" id="WP_196418831.1">
    <property type="nucleotide sequence ID" value="NZ_JADQTO010000024.1"/>
</dbReference>
<keyword evidence="2" id="KW-1185">Reference proteome</keyword>
<sequence>MTRSGVAEHWTKHNSWPWTAPPGTWYRQEVFGAGFGYSGPSLVQSRLGTKGFPENGLGELHYVGATSSGAMQHWRRVTGGMWEYVTTFGAGVTSGPALIEGTYGAGNEAGIGNFELCVAVGEQIQHWWRHNSSGGPWTLGAEFGNAASRVVGLLQGTYGTNLEIIVQRTDGRYQHYWRDGAGWHAGVIMV</sequence>
<reference evidence="1" key="1">
    <citation type="submission" date="2020-11" db="EMBL/GenBank/DDBJ databases">
        <title>Isolation and identification of active actinomycetes.</title>
        <authorList>
            <person name="Sun X."/>
        </authorList>
    </citation>
    <scope>NUCLEOTIDE SEQUENCE</scope>
    <source>
        <strain evidence="1">NEAU-A11</strain>
    </source>
</reference>
<proteinExistence type="predicted"/>
<dbReference type="Proteomes" id="UP000598146">
    <property type="component" value="Unassembled WGS sequence"/>
</dbReference>
<evidence type="ECO:0000313" key="1">
    <source>
        <dbReference type="EMBL" id="MBG0567059.1"/>
    </source>
</evidence>
<name>A0A931G6B1_9ACTN</name>
<gene>
    <name evidence="1" type="ORF">I4J89_36995</name>
</gene>
<evidence type="ECO:0000313" key="2">
    <source>
        <dbReference type="Proteomes" id="UP000598146"/>
    </source>
</evidence>